<evidence type="ECO:0000313" key="2">
    <source>
        <dbReference type="Proteomes" id="UP000054988"/>
    </source>
</evidence>
<dbReference type="AlphaFoldDB" id="A0A0W0G4D6"/>
<reference evidence="1 2" key="1">
    <citation type="submission" date="2015-12" db="EMBL/GenBank/DDBJ databases">
        <title>Draft genome sequence of Moniliophthora roreri, the causal agent of frosty pod rot of cacao.</title>
        <authorList>
            <person name="Aime M.C."/>
            <person name="Diaz-Valderrama J.R."/>
            <person name="Kijpornyongpan T."/>
            <person name="Phillips-Mora W."/>
        </authorList>
    </citation>
    <scope>NUCLEOTIDE SEQUENCE [LARGE SCALE GENOMIC DNA]</scope>
    <source>
        <strain evidence="1 2">MCA 2952</strain>
    </source>
</reference>
<dbReference type="EMBL" id="LATX01001169">
    <property type="protein sequence ID" value="KTB43440.1"/>
    <property type="molecule type" value="Genomic_DNA"/>
</dbReference>
<accession>A0A0W0G4D6</accession>
<evidence type="ECO:0000313" key="1">
    <source>
        <dbReference type="EMBL" id="KTB43440.1"/>
    </source>
</evidence>
<organism evidence="1 2">
    <name type="scientific">Moniliophthora roreri</name>
    <name type="common">Frosty pod rot fungus</name>
    <name type="synonym">Monilia roreri</name>
    <dbReference type="NCBI Taxonomy" id="221103"/>
    <lineage>
        <taxon>Eukaryota</taxon>
        <taxon>Fungi</taxon>
        <taxon>Dikarya</taxon>
        <taxon>Basidiomycota</taxon>
        <taxon>Agaricomycotina</taxon>
        <taxon>Agaricomycetes</taxon>
        <taxon>Agaricomycetidae</taxon>
        <taxon>Agaricales</taxon>
        <taxon>Marasmiineae</taxon>
        <taxon>Marasmiaceae</taxon>
        <taxon>Moniliophthora</taxon>
    </lineage>
</organism>
<comment type="caution">
    <text evidence="1">The sequence shown here is derived from an EMBL/GenBank/DDBJ whole genome shotgun (WGS) entry which is preliminary data.</text>
</comment>
<gene>
    <name evidence="1" type="ORF">WG66_3976</name>
</gene>
<sequence>MTTAAKLSDIQKQPLIRPFSDREVWGSWIPRFSVNQQLEPFVHMQDKARGWRAMKGAREVLELGEALIDGRTRGNLKTGWYTQNCGEGVGS</sequence>
<protein>
    <submittedName>
        <fullName evidence="1">Uncharacterized protein</fullName>
    </submittedName>
</protein>
<dbReference type="Proteomes" id="UP000054988">
    <property type="component" value="Unassembled WGS sequence"/>
</dbReference>
<name>A0A0W0G4D6_MONRR</name>
<proteinExistence type="predicted"/>